<evidence type="ECO:0000313" key="2">
    <source>
        <dbReference type="Proteomes" id="UP000036681"/>
    </source>
</evidence>
<dbReference type="WBParaSite" id="ALUE_0000364101-mRNA-1">
    <property type="protein sequence ID" value="ALUE_0000364101-mRNA-1"/>
    <property type="gene ID" value="ALUE_0000364101"/>
</dbReference>
<keyword evidence="2" id="KW-1185">Reference proteome</keyword>
<keyword evidence="1" id="KW-0732">Signal</keyword>
<evidence type="ECO:0000313" key="3">
    <source>
        <dbReference type="WBParaSite" id="ALUE_0000364101-mRNA-1"/>
    </source>
</evidence>
<sequence length="70" mass="7550">MFVLIALAIAFSEQLSSRNDLNKKSTNVGADVDDLCDEQNQTMTCALQLPLQRADGRANSDELPIGVLGN</sequence>
<feature type="signal peptide" evidence="1">
    <location>
        <begin position="1"/>
        <end position="17"/>
    </location>
</feature>
<evidence type="ECO:0000256" key="1">
    <source>
        <dbReference type="SAM" id="SignalP"/>
    </source>
</evidence>
<feature type="chain" id="PRO_5005656264" evidence="1">
    <location>
        <begin position="18"/>
        <end position="70"/>
    </location>
</feature>
<accession>A0A0M3HP74</accession>
<proteinExistence type="predicted"/>
<dbReference type="AlphaFoldDB" id="A0A0M3HP74"/>
<dbReference type="Proteomes" id="UP000036681">
    <property type="component" value="Unplaced"/>
</dbReference>
<name>A0A0M3HP74_ASCLU</name>
<organism evidence="2 3">
    <name type="scientific">Ascaris lumbricoides</name>
    <name type="common">Giant roundworm</name>
    <dbReference type="NCBI Taxonomy" id="6252"/>
    <lineage>
        <taxon>Eukaryota</taxon>
        <taxon>Metazoa</taxon>
        <taxon>Ecdysozoa</taxon>
        <taxon>Nematoda</taxon>
        <taxon>Chromadorea</taxon>
        <taxon>Rhabditida</taxon>
        <taxon>Spirurina</taxon>
        <taxon>Ascaridomorpha</taxon>
        <taxon>Ascaridoidea</taxon>
        <taxon>Ascarididae</taxon>
        <taxon>Ascaris</taxon>
    </lineage>
</organism>
<reference evidence="3" key="1">
    <citation type="submission" date="2017-02" db="UniProtKB">
        <authorList>
            <consortium name="WormBaseParasite"/>
        </authorList>
    </citation>
    <scope>IDENTIFICATION</scope>
</reference>
<protein>
    <submittedName>
        <fullName evidence="3">Secreted protein</fullName>
    </submittedName>
</protein>